<keyword evidence="2 4" id="KW-0479">Metal-binding</keyword>
<keyword evidence="1 4" id="KW-0349">Heme</keyword>
<accession>A0A518CRB7</accession>
<gene>
    <name evidence="6" type="ORF">Pla110_35210</name>
</gene>
<evidence type="ECO:0000256" key="2">
    <source>
        <dbReference type="ARBA" id="ARBA00022723"/>
    </source>
</evidence>
<evidence type="ECO:0000256" key="1">
    <source>
        <dbReference type="ARBA" id="ARBA00022617"/>
    </source>
</evidence>
<keyword evidence="7" id="KW-1185">Reference proteome</keyword>
<feature type="domain" description="Cytochrome c" evidence="5">
    <location>
        <begin position="41"/>
        <end position="138"/>
    </location>
</feature>
<dbReference type="InterPro" id="IPR011429">
    <property type="entry name" value="Cyt_c_Planctomycete-type"/>
</dbReference>
<organism evidence="6 7">
    <name type="scientific">Polystyrenella longa</name>
    <dbReference type="NCBI Taxonomy" id="2528007"/>
    <lineage>
        <taxon>Bacteria</taxon>
        <taxon>Pseudomonadati</taxon>
        <taxon>Planctomycetota</taxon>
        <taxon>Planctomycetia</taxon>
        <taxon>Planctomycetales</taxon>
        <taxon>Planctomycetaceae</taxon>
        <taxon>Polystyrenella</taxon>
    </lineage>
</organism>
<dbReference type="EMBL" id="CP036281">
    <property type="protein sequence ID" value="QDU81771.1"/>
    <property type="molecule type" value="Genomic_DNA"/>
</dbReference>
<dbReference type="RefSeq" id="WP_144997392.1">
    <property type="nucleotide sequence ID" value="NZ_CP036281.1"/>
</dbReference>
<dbReference type="Pfam" id="PF07587">
    <property type="entry name" value="PSD1"/>
    <property type="match status" value="1"/>
</dbReference>
<protein>
    <submittedName>
        <fullName evidence="6">Planctomycete cytochrome C</fullName>
    </submittedName>
</protein>
<dbReference type="AlphaFoldDB" id="A0A518CRB7"/>
<dbReference type="Pfam" id="PF07583">
    <property type="entry name" value="PSCyt2"/>
    <property type="match status" value="1"/>
</dbReference>
<dbReference type="PANTHER" id="PTHR35889:SF3">
    <property type="entry name" value="F-BOX DOMAIN-CONTAINING PROTEIN"/>
    <property type="match status" value="1"/>
</dbReference>
<dbReference type="SUPFAM" id="SSF46626">
    <property type="entry name" value="Cytochrome c"/>
    <property type="match status" value="1"/>
</dbReference>
<dbReference type="Pfam" id="PF07635">
    <property type="entry name" value="PSCyt1"/>
    <property type="match status" value="1"/>
</dbReference>
<dbReference type="GO" id="GO:0009055">
    <property type="term" value="F:electron transfer activity"/>
    <property type="evidence" value="ECO:0007669"/>
    <property type="project" value="InterPro"/>
</dbReference>
<dbReference type="OrthoDB" id="127107at2"/>
<evidence type="ECO:0000313" key="6">
    <source>
        <dbReference type="EMBL" id="QDU81771.1"/>
    </source>
</evidence>
<dbReference type="Proteomes" id="UP000317178">
    <property type="component" value="Chromosome"/>
</dbReference>
<dbReference type="PANTHER" id="PTHR35889">
    <property type="entry name" value="CYCLOINULO-OLIGOSACCHARIDE FRUCTANOTRANSFERASE-RELATED"/>
    <property type="match status" value="1"/>
</dbReference>
<dbReference type="InterPro" id="IPR009056">
    <property type="entry name" value="Cyt_c-like_dom"/>
</dbReference>
<keyword evidence="3 4" id="KW-0408">Iron</keyword>
<evidence type="ECO:0000256" key="4">
    <source>
        <dbReference type="PROSITE-ProRule" id="PRU00433"/>
    </source>
</evidence>
<reference evidence="6 7" key="1">
    <citation type="submission" date="2019-02" db="EMBL/GenBank/DDBJ databases">
        <title>Deep-cultivation of Planctomycetes and their phenomic and genomic characterization uncovers novel biology.</title>
        <authorList>
            <person name="Wiegand S."/>
            <person name="Jogler M."/>
            <person name="Boedeker C."/>
            <person name="Pinto D."/>
            <person name="Vollmers J."/>
            <person name="Rivas-Marin E."/>
            <person name="Kohn T."/>
            <person name="Peeters S.H."/>
            <person name="Heuer A."/>
            <person name="Rast P."/>
            <person name="Oberbeckmann S."/>
            <person name="Bunk B."/>
            <person name="Jeske O."/>
            <person name="Meyerdierks A."/>
            <person name="Storesund J.E."/>
            <person name="Kallscheuer N."/>
            <person name="Luecker S."/>
            <person name="Lage O.M."/>
            <person name="Pohl T."/>
            <person name="Merkel B.J."/>
            <person name="Hornburger P."/>
            <person name="Mueller R.-W."/>
            <person name="Bruemmer F."/>
            <person name="Labrenz M."/>
            <person name="Spormann A.M."/>
            <person name="Op den Camp H."/>
            <person name="Overmann J."/>
            <person name="Amann R."/>
            <person name="Jetten M.S.M."/>
            <person name="Mascher T."/>
            <person name="Medema M.H."/>
            <person name="Devos D.P."/>
            <person name="Kaster A.-K."/>
            <person name="Ovreas L."/>
            <person name="Rohde M."/>
            <person name="Galperin M.Y."/>
            <person name="Jogler C."/>
        </authorList>
    </citation>
    <scope>NUCLEOTIDE SEQUENCE [LARGE SCALE GENOMIC DNA]</scope>
    <source>
        <strain evidence="6 7">Pla110</strain>
    </source>
</reference>
<sequence>MFRIVHERALWLDFIFAGLILCGFLTPISGADPTSNANENQFSADQLEFFEKEIRPILANRCYDCHGPETEEANLRLDSRPSVLKGGDTGPSIVPGHPKQSELIDAINYEAGGYQMPPDGKLQAEEIASLTRWVQEGAPWPAEEVEESATGDGFNLAERAKHWSFQPVKKVTPPAVTDTNWPLQSLDHFILRELEKSEIAPAPPADSEVWLRRVTFDLTGLPPTIEERDDFLNDNSETAYEKVVDRLLASDQYGVRWGRHWLDLMRFAESYGHEFDYDIYHAWRYRDYVVNAFNQDLPYDQFIKEHVAGDLFENPRRSATGQNESVQATAFYWLGQGKHSPVDIRSEECDLVDNQIDVLTKSFLGLTVSCARCHDHKFDPITTKDYYALAGYLQSSRSDWTIINDTPAVQETLHQLDELTTTGHQKVSQRILSELALQLESDNTLLNRLKEGLFAQESISSEAHPFHLWKEIASNEDSARRREILGQADTSIKEDAKFREQAVSFATFTPAESADWFLRHFVKEERFSQSGELSLSALGDGKWEFITGGALHTGQLGKQMQGSYRSPTFEVEHNFIHYRIRKQGGEPTQTRGYKQGPVNLVVDGLILIKNPLYGSLSLALPIDGSTVWLSQQVDRAIGHRAYIEILDEDDGDIVVEKILFSNNPNPPLILTNEAVSSTLFDMVPIDVDDPIDVDAACFNLIKNITSRAANDLRGLNPAEIELLNNVLSVAVPLFNEEVQHSIDRFQLAVEQLQKQIPKPEKITAITAGTPENEYVLIRGNHEKLGEPVPRRFLEALDPDAAKSGTNSNRLKLADKIASPENPLTARVIVNRLWLHHFGRGIVASPDNFGILGEAPSHPDLLDFLATELVQQKWSLKAIHRQMVLSQTYRMASELADAHAEEQDPANLLWHRMPIRRLEAEAIRDSVLSVSGQLDLKLGGLSVSPHLTDFMEGRGRPSQSGPLDGDRRRSIYLMVRRNFLNPMFLAFDFPTPHTTMGRRSVSNVPAQALTMMNNPFVVVQAKLWAESILENESASDSDKDRIVRMYLQAFGREPKQEEVDLGVTFLEQQRQEYTGDPESDLKSWSDYAHVLFNVKDFIYLN</sequence>
<dbReference type="GO" id="GO:0046872">
    <property type="term" value="F:metal ion binding"/>
    <property type="evidence" value="ECO:0007669"/>
    <property type="project" value="UniProtKB-KW"/>
</dbReference>
<proteinExistence type="predicted"/>
<evidence type="ECO:0000259" key="5">
    <source>
        <dbReference type="PROSITE" id="PS51007"/>
    </source>
</evidence>
<dbReference type="PROSITE" id="PS51007">
    <property type="entry name" value="CYTC"/>
    <property type="match status" value="1"/>
</dbReference>
<dbReference type="GO" id="GO:0020037">
    <property type="term" value="F:heme binding"/>
    <property type="evidence" value="ECO:0007669"/>
    <property type="project" value="InterPro"/>
</dbReference>
<dbReference type="InterPro" id="IPR022655">
    <property type="entry name" value="DUF1553"/>
</dbReference>
<dbReference type="InterPro" id="IPR011444">
    <property type="entry name" value="DUF1549"/>
</dbReference>
<dbReference type="InterPro" id="IPR036909">
    <property type="entry name" value="Cyt_c-like_dom_sf"/>
</dbReference>
<evidence type="ECO:0000256" key="3">
    <source>
        <dbReference type="ARBA" id="ARBA00023004"/>
    </source>
</evidence>
<evidence type="ECO:0000313" key="7">
    <source>
        <dbReference type="Proteomes" id="UP000317178"/>
    </source>
</evidence>
<name>A0A518CRB7_9PLAN</name>
<dbReference type="KEGG" id="plon:Pla110_35210"/>